<dbReference type="RefSeq" id="WP_056948238.1">
    <property type="nucleotide sequence ID" value="NZ_AZEE01000029.1"/>
</dbReference>
<comment type="caution">
    <text evidence="2">The sequence shown here is derived from an EMBL/GenBank/DDBJ whole genome shotgun (WGS) entry which is preliminary data.</text>
</comment>
<organism evidence="2 3">
    <name type="scientific">Secundilactobacillus odoratitofui DSM 19909 = JCM 15043</name>
    <dbReference type="NCBI Taxonomy" id="1423776"/>
    <lineage>
        <taxon>Bacteria</taxon>
        <taxon>Bacillati</taxon>
        <taxon>Bacillota</taxon>
        <taxon>Bacilli</taxon>
        <taxon>Lactobacillales</taxon>
        <taxon>Lactobacillaceae</taxon>
        <taxon>Secundilactobacillus</taxon>
    </lineage>
</organism>
<evidence type="ECO:0000313" key="2">
    <source>
        <dbReference type="EMBL" id="KRK97312.1"/>
    </source>
</evidence>
<feature type="signal peptide" evidence="1">
    <location>
        <begin position="1"/>
        <end position="24"/>
    </location>
</feature>
<dbReference type="Proteomes" id="UP000051160">
    <property type="component" value="Unassembled WGS sequence"/>
</dbReference>
<evidence type="ECO:0000256" key="1">
    <source>
        <dbReference type="SAM" id="SignalP"/>
    </source>
</evidence>
<evidence type="ECO:0008006" key="4">
    <source>
        <dbReference type="Google" id="ProtNLM"/>
    </source>
</evidence>
<protein>
    <recommendedName>
        <fullName evidence="4">Transglycosylase</fullName>
    </recommendedName>
</protein>
<evidence type="ECO:0000313" key="3">
    <source>
        <dbReference type="Proteomes" id="UP000051160"/>
    </source>
</evidence>
<keyword evidence="3" id="KW-1185">Reference proteome</keyword>
<dbReference type="PATRIC" id="fig|1423776.4.peg.1343"/>
<accession>A0A0R1LP10</accession>
<dbReference type="STRING" id="1423776.FD04_GL001326"/>
<name>A0A0R1LP10_9LACO</name>
<dbReference type="OrthoDB" id="117366at2"/>
<reference evidence="2 3" key="1">
    <citation type="journal article" date="2015" name="Genome Announc.">
        <title>Expanding the biotechnology potential of lactobacilli through comparative genomics of 213 strains and associated genera.</title>
        <authorList>
            <person name="Sun Z."/>
            <person name="Harris H.M."/>
            <person name="McCann A."/>
            <person name="Guo C."/>
            <person name="Argimon S."/>
            <person name="Zhang W."/>
            <person name="Yang X."/>
            <person name="Jeffery I.B."/>
            <person name="Cooney J.C."/>
            <person name="Kagawa T.F."/>
            <person name="Liu W."/>
            <person name="Song Y."/>
            <person name="Salvetti E."/>
            <person name="Wrobel A."/>
            <person name="Rasinkangas P."/>
            <person name="Parkhill J."/>
            <person name="Rea M.C."/>
            <person name="O'Sullivan O."/>
            <person name="Ritari J."/>
            <person name="Douillard F.P."/>
            <person name="Paul Ross R."/>
            <person name="Yang R."/>
            <person name="Briner A.E."/>
            <person name="Felis G.E."/>
            <person name="de Vos W.M."/>
            <person name="Barrangou R."/>
            <person name="Klaenhammer T.R."/>
            <person name="Caufield P.W."/>
            <person name="Cui Y."/>
            <person name="Zhang H."/>
            <person name="O'Toole P.W."/>
        </authorList>
    </citation>
    <scope>NUCLEOTIDE SEQUENCE [LARGE SCALE GENOMIC DNA]</scope>
    <source>
        <strain evidence="2 3">DSM 19909</strain>
    </source>
</reference>
<gene>
    <name evidence="2" type="ORF">FD04_GL001326</name>
</gene>
<proteinExistence type="predicted"/>
<feature type="chain" id="PRO_5039492604" description="Transglycosylase" evidence="1">
    <location>
        <begin position="25"/>
        <end position="136"/>
    </location>
</feature>
<keyword evidence="1" id="KW-0732">Signal</keyword>
<dbReference type="AlphaFoldDB" id="A0A0R1LP10"/>
<dbReference type="EMBL" id="AZEE01000029">
    <property type="protein sequence ID" value="KRK97312.1"/>
    <property type="molecule type" value="Genomic_DNA"/>
</dbReference>
<sequence>MSKANIKIKLASLLLIFGFAFGMATDVTSNFEGQSQTTTAQASTKVTASQAKQIAKINSSLSKTQKKAKNWIAYRESGYNYTARNGNCYGRYQLLKSYLHGNLGAVNQEKVANAYVSGRYGTWTKAKKFWQSHHWY</sequence>